<sequence>MCIILTFIYSSKSITKSCNNKPVEHNNHVLSSNFEFSMSEDEEEENEGTPDEISHILGNLSSQSCKRNIKEDCPKDGFHLQRLAQDATIRTS</sequence>
<accession>A0A072TPS8</accession>
<evidence type="ECO:0000313" key="3">
    <source>
        <dbReference type="Proteomes" id="UP000002051"/>
    </source>
</evidence>
<dbReference type="AlphaFoldDB" id="A0A072TPS8"/>
<proteinExistence type="predicted"/>
<gene>
    <name evidence="1" type="ordered locus">MTR_8g461950</name>
</gene>
<protein>
    <submittedName>
        <fullName evidence="1 2">Uncharacterized protein</fullName>
    </submittedName>
</protein>
<reference evidence="2" key="3">
    <citation type="submission" date="2015-04" db="UniProtKB">
        <authorList>
            <consortium name="EnsemblPlants"/>
        </authorList>
    </citation>
    <scope>IDENTIFICATION</scope>
    <source>
        <strain evidence="2">cv. Jemalong A17</strain>
    </source>
</reference>
<reference evidence="1 3" key="1">
    <citation type="journal article" date="2011" name="Nature">
        <title>The Medicago genome provides insight into the evolution of rhizobial symbioses.</title>
        <authorList>
            <person name="Young N.D."/>
            <person name="Debelle F."/>
            <person name="Oldroyd G.E."/>
            <person name="Geurts R."/>
            <person name="Cannon S.B."/>
            <person name="Udvardi M.K."/>
            <person name="Benedito V.A."/>
            <person name="Mayer K.F."/>
            <person name="Gouzy J."/>
            <person name="Schoof H."/>
            <person name="Van de Peer Y."/>
            <person name="Proost S."/>
            <person name="Cook D.R."/>
            <person name="Meyers B.C."/>
            <person name="Spannagl M."/>
            <person name="Cheung F."/>
            <person name="De Mita S."/>
            <person name="Krishnakumar V."/>
            <person name="Gundlach H."/>
            <person name="Zhou S."/>
            <person name="Mudge J."/>
            <person name="Bharti A.K."/>
            <person name="Murray J.D."/>
            <person name="Naoumkina M.A."/>
            <person name="Rosen B."/>
            <person name="Silverstein K.A."/>
            <person name="Tang H."/>
            <person name="Rombauts S."/>
            <person name="Zhao P.X."/>
            <person name="Zhou P."/>
            <person name="Barbe V."/>
            <person name="Bardou P."/>
            <person name="Bechner M."/>
            <person name="Bellec A."/>
            <person name="Berger A."/>
            <person name="Berges H."/>
            <person name="Bidwell S."/>
            <person name="Bisseling T."/>
            <person name="Choisne N."/>
            <person name="Couloux A."/>
            <person name="Denny R."/>
            <person name="Deshpande S."/>
            <person name="Dai X."/>
            <person name="Doyle J.J."/>
            <person name="Dudez A.M."/>
            <person name="Farmer A.D."/>
            <person name="Fouteau S."/>
            <person name="Franken C."/>
            <person name="Gibelin C."/>
            <person name="Gish J."/>
            <person name="Goldstein S."/>
            <person name="Gonzalez A.J."/>
            <person name="Green P.J."/>
            <person name="Hallab A."/>
            <person name="Hartog M."/>
            <person name="Hua A."/>
            <person name="Humphray S.J."/>
            <person name="Jeong D.H."/>
            <person name="Jing Y."/>
            <person name="Jocker A."/>
            <person name="Kenton S.M."/>
            <person name="Kim D.J."/>
            <person name="Klee K."/>
            <person name="Lai H."/>
            <person name="Lang C."/>
            <person name="Lin S."/>
            <person name="Macmil S.L."/>
            <person name="Magdelenat G."/>
            <person name="Matthews L."/>
            <person name="McCorrison J."/>
            <person name="Monaghan E.L."/>
            <person name="Mun J.H."/>
            <person name="Najar F.Z."/>
            <person name="Nicholson C."/>
            <person name="Noirot C."/>
            <person name="O'Bleness M."/>
            <person name="Paule C.R."/>
            <person name="Poulain J."/>
            <person name="Prion F."/>
            <person name="Qin B."/>
            <person name="Qu C."/>
            <person name="Retzel E.F."/>
            <person name="Riddle C."/>
            <person name="Sallet E."/>
            <person name="Samain S."/>
            <person name="Samson N."/>
            <person name="Sanders I."/>
            <person name="Saurat O."/>
            <person name="Scarpelli C."/>
            <person name="Schiex T."/>
            <person name="Segurens B."/>
            <person name="Severin A.J."/>
            <person name="Sherrier D.J."/>
            <person name="Shi R."/>
            <person name="Sims S."/>
            <person name="Singer S.R."/>
            <person name="Sinharoy S."/>
            <person name="Sterck L."/>
            <person name="Viollet A."/>
            <person name="Wang B.B."/>
            <person name="Wang K."/>
            <person name="Wang M."/>
            <person name="Wang X."/>
            <person name="Warfsmann J."/>
            <person name="Weissenbach J."/>
            <person name="White D.D."/>
            <person name="White J.D."/>
            <person name="Wiley G.B."/>
            <person name="Wincker P."/>
            <person name="Xing Y."/>
            <person name="Yang L."/>
            <person name="Yao Z."/>
            <person name="Ying F."/>
            <person name="Zhai J."/>
            <person name="Zhou L."/>
            <person name="Zuber A."/>
            <person name="Denarie J."/>
            <person name="Dixon R.A."/>
            <person name="May G.D."/>
            <person name="Schwartz D.C."/>
            <person name="Rogers J."/>
            <person name="Quetier F."/>
            <person name="Town C.D."/>
            <person name="Roe B.A."/>
        </authorList>
    </citation>
    <scope>NUCLEOTIDE SEQUENCE [LARGE SCALE GENOMIC DNA]</scope>
    <source>
        <strain evidence="1">A17</strain>
        <strain evidence="2 3">cv. Jemalong A17</strain>
    </source>
</reference>
<dbReference type="EMBL" id="CM001224">
    <property type="protein sequence ID" value="KEH19514.1"/>
    <property type="molecule type" value="Genomic_DNA"/>
</dbReference>
<evidence type="ECO:0000313" key="1">
    <source>
        <dbReference type="EMBL" id="KEH19514.1"/>
    </source>
</evidence>
<dbReference type="Proteomes" id="UP000002051">
    <property type="component" value="Chromosome 8"/>
</dbReference>
<name>A0A072TPS8_MEDTR</name>
<organism evidence="1 3">
    <name type="scientific">Medicago truncatula</name>
    <name type="common">Barrel medic</name>
    <name type="synonym">Medicago tribuloides</name>
    <dbReference type="NCBI Taxonomy" id="3880"/>
    <lineage>
        <taxon>Eukaryota</taxon>
        <taxon>Viridiplantae</taxon>
        <taxon>Streptophyta</taxon>
        <taxon>Embryophyta</taxon>
        <taxon>Tracheophyta</taxon>
        <taxon>Spermatophyta</taxon>
        <taxon>Magnoliopsida</taxon>
        <taxon>eudicotyledons</taxon>
        <taxon>Gunneridae</taxon>
        <taxon>Pentapetalae</taxon>
        <taxon>rosids</taxon>
        <taxon>fabids</taxon>
        <taxon>Fabales</taxon>
        <taxon>Fabaceae</taxon>
        <taxon>Papilionoideae</taxon>
        <taxon>50 kb inversion clade</taxon>
        <taxon>NPAAA clade</taxon>
        <taxon>Hologalegina</taxon>
        <taxon>IRL clade</taxon>
        <taxon>Trifolieae</taxon>
        <taxon>Medicago</taxon>
    </lineage>
</organism>
<reference evidence="1 3" key="2">
    <citation type="journal article" date="2014" name="BMC Genomics">
        <title>An improved genome release (version Mt4.0) for the model legume Medicago truncatula.</title>
        <authorList>
            <person name="Tang H."/>
            <person name="Krishnakumar V."/>
            <person name="Bidwell S."/>
            <person name="Rosen B."/>
            <person name="Chan A."/>
            <person name="Zhou S."/>
            <person name="Gentzbittel L."/>
            <person name="Childs K.L."/>
            <person name="Yandell M."/>
            <person name="Gundlach H."/>
            <person name="Mayer K.F."/>
            <person name="Schwartz D.C."/>
            <person name="Town C.D."/>
        </authorList>
    </citation>
    <scope>GENOME REANNOTATION</scope>
    <source>
        <strain evidence="1">A17</strain>
        <strain evidence="2 3">cv. Jemalong A17</strain>
    </source>
</reference>
<keyword evidence="3" id="KW-1185">Reference proteome</keyword>
<dbReference type="EnsemblPlants" id="KEH19514">
    <property type="protein sequence ID" value="KEH19514"/>
    <property type="gene ID" value="MTR_8g461950"/>
</dbReference>
<dbReference type="HOGENOM" id="CLU_2416692_0_0_1"/>
<evidence type="ECO:0000313" key="2">
    <source>
        <dbReference type="EnsemblPlants" id="KEH19514"/>
    </source>
</evidence>